<comment type="caution">
    <text evidence="9">The sequence shown here is derived from an EMBL/GenBank/DDBJ whole genome shotgun (WGS) entry which is preliminary data.</text>
</comment>
<dbReference type="SUPFAM" id="SSF56349">
    <property type="entry name" value="DNA breaking-rejoining enzymes"/>
    <property type="match status" value="1"/>
</dbReference>
<evidence type="ECO:0000256" key="6">
    <source>
        <dbReference type="SAM" id="MobiDB-lite"/>
    </source>
</evidence>
<dbReference type="PROSITE" id="PS51900">
    <property type="entry name" value="CB"/>
    <property type="match status" value="1"/>
</dbReference>
<evidence type="ECO:0000313" key="9">
    <source>
        <dbReference type="EMBL" id="TWT55526.1"/>
    </source>
</evidence>
<evidence type="ECO:0000256" key="1">
    <source>
        <dbReference type="ARBA" id="ARBA00008857"/>
    </source>
</evidence>
<feature type="compositionally biased region" description="Basic and acidic residues" evidence="6">
    <location>
        <begin position="318"/>
        <end position="329"/>
    </location>
</feature>
<dbReference type="Proteomes" id="UP000318053">
    <property type="component" value="Unassembled WGS sequence"/>
</dbReference>
<evidence type="ECO:0000313" key="10">
    <source>
        <dbReference type="Proteomes" id="UP000318053"/>
    </source>
</evidence>
<keyword evidence="3 5" id="KW-0238">DNA-binding</keyword>
<dbReference type="Gene3D" id="1.10.443.10">
    <property type="entry name" value="Intergrase catalytic core"/>
    <property type="match status" value="1"/>
</dbReference>
<dbReference type="GO" id="GO:0015074">
    <property type="term" value="P:DNA integration"/>
    <property type="evidence" value="ECO:0007669"/>
    <property type="project" value="UniProtKB-KW"/>
</dbReference>
<dbReference type="PANTHER" id="PTHR30349">
    <property type="entry name" value="PHAGE INTEGRASE-RELATED"/>
    <property type="match status" value="1"/>
</dbReference>
<dbReference type="Gene3D" id="1.10.150.130">
    <property type="match status" value="1"/>
</dbReference>
<feature type="domain" description="Core-binding (CB)" evidence="8">
    <location>
        <begin position="20"/>
        <end position="111"/>
    </location>
</feature>
<evidence type="ECO:0000256" key="4">
    <source>
        <dbReference type="ARBA" id="ARBA00023172"/>
    </source>
</evidence>
<dbReference type="AlphaFoldDB" id="A0A5C5WXS2"/>
<sequence length="377" mass="43446">MPRKGDKQPPKQVGNLGDPQGMAVMLEKFLEWMRVKNYSERTVENRHLYLNYFIQWAEDRGLTRPTEITKPILERYQRFLYHYRKADGQPLSFRSQSSRLVPVRAWFKWLTRNNHMLYKPASELELPRLERRLPKHVLTIRESETVLAVPNVTDPLGLRDRAILETLYSTGIRRMEVVNLKLYDMDVDRGTLMVRQGKGKKDRMVPIGKRAIDWINKYITEVRPRLIVDPNDVTLFLTHLGEAFTTNRLTQLVREYIDAADIGKRGSCHLFRHTMATLMLENGADIRFIQAMLGHAKLETTQIYTQVSIRKLKEIHEATHPAKMNREEIDALPDDPPKPTDPSGNPSTPENPSSSTDETKSDDDDNDAPGGVPAVPR</sequence>
<keyword evidence="4" id="KW-0233">DNA recombination</keyword>
<evidence type="ECO:0000259" key="7">
    <source>
        <dbReference type="PROSITE" id="PS51898"/>
    </source>
</evidence>
<comment type="similarity">
    <text evidence="1">Belongs to the 'phage' integrase family.</text>
</comment>
<dbReference type="RefSeq" id="WP_146393708.1">
    <property type="nucleotide sequence ID" value="NZ_SJPK01000024.1"/>
</dbReference>
<dbReference type="PANTHER" id="PTHR30349:SF41">
    <property type="entry name" value="INTEGRASE_RECOMBINASE PROTEIN MJ0367-RELATED"/>
    <property type="match status" value="1"/>
</dbReference>
<name>A0A5C5WXS2_9BACT</name>
<dbReference type="InterPro" id="IPR013762">
    <property type="entry name" value="Integrase-like_cat_sf"/>
</dbReference>
<keyword evidence="2" id="KW-0229">DNA integration</keyword>
<proteinExistence type="inferred from homology"/>
<evidence type="ECO:0000256" key="3">
    <source>
        <dbReference type="ARBA" id="ARBA00023125"/>
    </source>
</evidence>
<organism evidence="9 10">
    <name type="scientific">Allorhodopirellula solitaria</name>
    <dbReference type="NCBI Taxonomy" id="2527987"/>
    <lineage>
        <taxon>Bacteria</taxon>
        <taxon>Pseudomonadati</taxon>
        <taxon>Planctomycetota</taxon>
        <taxon>Planctomycetia</taxon>
        <taxon>Pirellulales</taxon>
        <taxon>Pirellulaceae</taxon>
        <taxon>Allorhodopirellula</taxon>
    </lineage>
</organism>
<dbReference type="Pfam" id="PF00589">
    <property type="entry name" value="Phage_integrase"/>
    <property type="match status" value="1"/>
</dbReference>
<evidence type="ECO:0000256" key="2">
    <source>
        <dbReference type="ARBA" id="ARBA00022908"/>
    </source>
</evidence>
<dbReference type="InterPro" id="IPR044068">
    <property type="entry name" value="CB"/>
</dbReference>
<feature type="domain" description="Tyr recombinase" evidence="7">
    <location>
        <begin position="132"/>
        <end position="317"/>
    </location>
</feature>
<gene>
    <name evidence="9" type="primary">xerD_7</name>
    <name evidence="9" type="ORF">CA85_48790</name>
</gene>
<dbReference type="NCBIfam" id="NF002331">
    <property type="entry name" value="PRK01287.1"/>
    <property type="match status" value="1"/>
</dbReference>
<dbReference type="OrthoDB" id="240200at2"/>
<dbReference type="GO" id="GO:0003677">
    <property type="term" value="F:DNA binding"/>
    <property type="evidence" value="ECO:0007669"/>
    <property type="project" value="UniProtKB-UniRule"/>
</dbReference>
<feature type="compositionally biased region" description="Low complexity" evidence="6">
    <location>
        <begin position="342"/>
        <end position="356"/>
    </location>
</feature>
<dbReference type="InterPro" id="IPR002104">
    <property type="entry name" value="Integrase_catalytic"/>
</dbReference>
<dbReference type="PROSITE" id="PS51898">
    <property type="entry name" value="TYR_RECOMBINASE"/>
    <property type="match status" value="1"/>
</dbReference>
<evidence type="ECO:0000256" key="5">
    <source>
        <dbReference type="PROSITE-ProRule" id="PRU01248"/>
    </source>
</evidence>
<keyword evidence="10" id="KW-1185">Reference proteome</keyword>
<dbReference type="InterPro" id="IPR050090">
    <property type="entry name" value="Tyrosine_recombinase_XerCD"/>
</dbReference>
<feature type="region of interest" description="Disordered" evidence="6">
    <location>
        <begin position="318"/>
        <end position="377"/>
    </location>
</feature>
<reference evidence="9 10" key="1">
    <citation type="submission" date="2019-02" db="EMBL/GenBank/DDBJ databases">
        <title>Deep-cultivation of Planctomycetes and their phenomic and genomic characterization uncovers novel biology.</title>
        <authorList>
            <person name="Wiegand S."/>
            <person name="Jogler M."/>
            <person name="Boedeker C."/>
            <person name="Pinto D."/>
            <person name="Vollmers J."/>
            <person name="Rivas-Marin E."/>
            <person name="Kohn T."/>
            <person name="Peeters S.H."/>
            <person name="Heuer A."/>
            <person name="Rast P."/>
            <person name="Oberbeckmann S."/>
            <person name="Bunk B."/>
            <person name="Jeske O."/>
            <person name="Meyerdierks A."/>
            <person name="Storesund J.E."/>
            <person name="Kallscheuer N."/>
            <person name="Luecker S."/>
            <person name="Lage O.M."/>
            <person name="Pohl T."/>
            <person name="Merkel B.J."/>
            <person name="Hornburger P."/>
            <person name="Mueller R.-W."/>
            <person name="Bruemmer F."/>
            <person name="Labrenz M."/>
            <person name="Spormann A.M."/>
            <person name="Op Den Camp H."/>
            <person name="Overmann J."/>
            <person name="Amann R."/>
            <person name="Jetten M.S.M."/>
            <person name="Mascher T."/>
            <person name="Medema M.H."/>
            <person name="Devos D.P."/>
            <person name="Kaster A.-K."/>
            <person name="Ovreas L."/>
            <person name="Rohde M."/>
            <person name="Galperin M.Y."/>
            <person name="Jogler C."/>
        </authorList>
    </citation>
    <scope>NUCLEOTIDE SEQUENCE [LARGE SCALE GENOMIC DNA]</scope>
    <source>
        <strain evidence="9 10">CA85</strain>
    </source>
</reference>
<dbReference type="InterPro" id="IPR010998">
    <property type="entry name" value="Integrase_recombinase_N"/>
</dbReference>
<accession>A0A5C5WXS2</accession>
<dbReference type="CDD" id="cd00798">
    <property type="entry name" value="INT_XerDC_C"/>
    <property type="match status" value="1"/>
</dbReference>
<evidence type="ECO:0000259" key="8">
    <source>
        <dbReference type="PROSITE" id="PS51900"/>
    </source>
</evidence>
<dbReference type="GO" id="GO:0006310">
    <property type="term" value="P:DNA recombination"/>
    <property type="evidence" value="ECO:0007669"/>
    <property type="project" value="UniProtKB-KW"/>
</dbReference>
<protein>
    <submittedName>
        <fullName evidence="9">Tyrosine recombinase XerD</fullName>
    </submittedName>
</protein>
<dbReference type="EMBL" id="SJPK01000024">
    <property type="protein sequence ID" value="TWT55526.1"/>
    <property type="molecule type" value="Genomic_DNA"/>
</dbReference>
<dbReference type="InterPro" id="IPR011010">
    <property type="entry name" value="DNA_brk_join_enz"/>
</dbReference>